<dbReference type="Gene3D" id="2.120.10.80">
    <property type="entry name" value="Kelch-type beta propeller"/>
    <property type="match status" value="2"/>
</dbReference>
<evidence type="ECO:0000313" key="4">
    <source>
        <dbReference type="WBParaSite" id="TMUE_2000008379.1"/>
    </source>
</evidence>
<dbReference type="STRING" id="70415.A0A5S6QMJ0"/>
<proteinExistence type="predicted"/>
<sequence length="313" mass="34220">MSAAFVCRSPAVEQFCCCSCGSLLYLFGGAKFDGTFVNELCQFSLERHWIILPAGGSVPRPRVEASITYANSKLFLFGGLGSDGTLLNDLYAYDLGRTTWDILLHLNGCVPSPRRLCGFAASNEALFLYGGDVGSSSTSIVSPHFRSVPSSSREFFSFIFEAASWKQVDCVDEFGPPPLRACTLVWTYNRCVLFGGENNCGISAASTFVYNPEERKWTASSINTISSRCNVSAVPYMDRFIIAYGGKDVDDFELDDLLIYDLSADTWSTSNTKECELFIAEVGCRYSHGSAILIDNNGIPQTQLTDSYIVSAG</sequence>
<evidence type="ECO:0000313" key="3">
    <source>
        <dbReference type="Proteomes" id="UP000046395"/>
    </source>
</evidence>
<dbReference type="InterPro" id="IPR011043">
    <property type="entry name" value="Gal_Oxase/kelch_b-propeller"/>
</dbReference>
<dbReference type="SUPFAM" id="SSF50965">
    <property type="entry name" value="Galactose oxidase, central domain"/>
    <property type="match status" value="1"/>
</dbReference>
<dbReference type="AlphaFoldDB" id="A0A5S6QMJ0"/>
<keyword evidence="2" id="KW-0677">Repeat</keyword>
<dbReference type="Pfam" id="PF24681">
    <property type="entry name" value="Kelch_KLHDC2_KLHL20_DRC7"/>
    <property type="match status" value="1"/>
</dbReference>
<dbReference type="PANTHER" id="PTHR46093:SF18">
    <property type="entry name" value="FIBRONECTIN TYPE-III DOMAIN-CONTAINING PROTEIN"/>
    <property type="match status" value="1"/>
</dbReference>
<keyword evidence="3" id="KW-1185">Reference proteome</keyword>
<dbReference type="PANTHER" id="PTHR46093">
    <property type="entry name" value="ACYL-COA-BINDING DOMAIN-CONTAINING PROTEIN 5"/>
    <property type="match status" value="1"/>
</dbReference>
<organism evidence="3 4">
    <name type="scientific">Trichuris muris</name>
    <name type="common">Mouse whipworm</name>
    <dbReference type="NCBI Taxonomy" id="70415"/>
    <lineage>
        <taxon>Eukaryota</taxon>
        <taxon>Metazoa</taxon>
        <taxon>Ecdysozoa</taxon>
        <taxon>Nematoda</taxon>
        <taxon>Enoplea</taxon>
        <taxon>Dorylaimia</taxon>
        <taxon>Trichinellida</taxon>
        <taxon>Trichuridae</taxon>
        <taxon>Trichuris</taxon>
    </lineage>
</organism>
<keyword evidence="1" id="KW-0880">Kelch repeat</keyword>
<accession>A0A5S6QMJ0</accession>
<evidence type="ECO:0000256" key="2">
    <source>
        <dbReference type="ARBA" id="ARBA00022737"/>
    </source>
</evidence>
<dbReference type="Proteomes" id="UP000046395">
    <property type="component" value="Unassembled WGS sequence"/>
</dbReference>
<name>A0A5S6QMJ0_TRIMR</name>
<reference evidence="4" key="1">
    <citation type="submission" date="2019-12" db="UniProtKB">
        <authorList>
            <consortium name="WormBaseParasite"/>
        </authorList>
    </citation>
    <scope>IDENTIFICATION</scope>
</reference>
<dbReference type="InterPro" id="IPR015915">
    <property type="entry name" value="Kelch-typ_b-propeller"/>
</dbReference>
<protein>
    <submittedName>
        <fullName evidence="4">Kelch repeat protein</fullName>
    </submittedName>
</protein>
<dbReference type="WBParaSite" id="TMUE_2000008379.1">
    <property type="protein sequence ID" value="TMUE_2000008379.1"/>
    <property type="gene ID" value="WBGene00290898"/>
</dbReference>
<evidence type="ECO:0000256" key="1">
    <source>
        <dbReference type="ARBA" id="ARBA00022441"/>
    </source>
</evidence>